<evidence type="ECO:0000313" key="1">
    <source>
        <dbReference type="EMBL" id="PJG83472.1"/>
    </source>
</evidence>
<keyword evidence="2" id="KW-1185">Reference proteome</keyword>
<dbReference type="EMBL" id="PHGZ01000007">
    <property type="protein sequence ID" value="PJG83472.1"/>
    <property type="molecule type" value="Genomic_DNA"/>
</dbReference>
<dbReference type="InterPro" id="IPR012902">
    <property type="entry name" value="N_methyl_site"/>
</dbReference>
<gene>
    <name evidence="1" type="ORF">CVP04_03625</name>
</gene>
<dbReference type="Proteomes" id="UP000230282">
    <property type="component" value="Unassembled WGS sequence"/>
</dbReference>
<comment type="caution">
    <text evidence="1">The sequence shown here is derived from an EMBL/GenBank/DDBJ whole genome shotgun (WGS) entry which is preliminary data.</text>
</comment>
<evidence type="ECO:0000313" key="2">
    <source>
        <dbReference type="Proteomes" id="UP000230282"/>
    </source>
</evidence>
<dbReference type="NCBIfam" id="TIGR02532">
    <property type="entry name" value="IV_pilin_GFxxxE"/>
    <property type="match status" value="1"/>
</dbReference>
<sequence>MKGFTLTEMLIVLLIISLLSMLSLPLWQQTNTQMLLTKEQQKLYLFLRQIQARVENSNDVWLLLANRDMEQNKWCLGAQIKNDYLCDCLSPHHCPQEIAAQFYYPYFPEKTMLVSKSYYPKEITRLSGIRNTASTVCFVLQAEQNRTLFSFFNVGSLKVKDYQSLSACVNDGA</sequence>
<organism evidence="1 2">
    <name type="scientific">Caviibacterium pharyngocola</name>
    <dbReference type="NCBI Taxonomy" id="28159"/>
    <lineage>
        <taxon>Bacteria</taxon>
        <taxon>Pseudomonadati</taxon>
        <taxon>Pseudomonadota</taxon>
        <taxon>Gammaproteobacteria</taxon>
        <taxon>Pasteurellales</taxon>
        <taxon>Pasteurellaceae</taxon>
        <taxon>Caviibacterium</taxon>
    </lineage>
</organism>
<dbReference type="OrthoDB" id="5690345at2"/>
<dbReference type="RefSeq" id="WP_100296163.1">
    <property type="nucleotide sequence ID" value="NZ_PHGZ01000007.1"/>
</dbReference>
<dbReference type="SUPFAM" id="SSF54523">
    <property type="entry name" value="Pili subunits"/>
    <property type="match status" value="1"/>
</dbReference>
<dbReference type="InterPro" id="IPR045584">
    <property type="entry name" value="Pilin-like"/>
</dbReference>
<proteinExistence type="predicted"/>
<accession>A0A2M8RX72</accession>
<dbReference type="AlphaFoldDB" id="A0A2M8RX72"/>
<name>A0A2M8RX72_9PAST</name>
<protein>
    <submittedName>
        <fullName evidence="1">Prepilin-type cleavage/methylation domain-containing protein</fullName>
    </submittedName>
</protein>
<reference evidence="1 2" key="1">
    <citation type="submission" date="2017-11" db="EMBL/GenBank/DDBJ databases">
        <title>Reclassification of Bisgaard taxon 5 as Caviibacterium pharyngocola gen. nov., sp. nov.</title>
        <authorList>
            <person name="Christensen H."/>
        </authorList>
    </citation>
    <scope>NUCLEOTIDE SEQUENCE [LARGE SCALE GENOMIC DNA]</scope>
    <source>
        <strain evidence="1 2">7_3</strain>
    </source>
</reference>
<dbReference type="Pfam" id="PF07963">
    <property type="entry name" value="N_methyl"/>
    <property type="match status" value="1"/>
</dbReference>